<dbReference type="Proteomes" id="UP000067626">
    <property type="component" value="Chromosome"/>
</dbReference>
<sequence length="279" mass="30995">MTQMRRPARGGRQRFSAGAFVLVSPLMLVAAGACAASQAGQGGEQRSVAEYDLARDAFQNDRLREALDHVEKALEHDDENADAAHLGALIMLMFCAVDAQSSDCRFEEAERMARRTLEIKPDMRDAKNTLGVILVHEKRYDEAITLLKPLAEDILYASPEKSWGNLGWAYLLKGDADLAIDALRRAIAAQPLFCVGHYRLGLAYEKRNELALAREAFSAALETESPECQRMQDAFEARARVSFREGLRDDARADYERCREIAASTPTGQRCAAQLRAFP</sequence>
<proteinExistence type="predicted"/>
<evidence type="ECO:0000313" key="6">
    <source>
        <dbReference type="Proteomes" id="UP000067626"/>
    </source>
</evidence>
<dbReference type="SUPFAM" id="SSF48452">
    <property type="entry name" value="TPR-like"/>
    <property type="match status" value="1"/>
</dbReference>
<evidence type="ECO:0000313" key="5">
    <source>
        <dbReference type="EMBL" id="AKT42302.1"/>
    </source>
</evidence>
<dbReference type="OrthoDB" id="9815059at2"/>
<dbReference type="InterPro" id="IPR051685">
    <property type="entry name" value="Ycf3/AcsC/BcsC/TPR_MFPF"/>
</dbReference>
<protein>
    <submittedName>
        <fullName evidence="5">Uncharacterized protein</fullName>
    </submittedName>
</protein>
<dbReference type="Pfam" id="PF13432">
    <property type="entry name" value="TPR_16"/>
    <property type="match status" value="1"/>
</dbReference>
<dbReference type="PROSITE" id="PS51257">
    <property type="entry name" value="PROKAR_LIPOPROTEIN"/>
    <property type="match status" value="1"/>
</dbReference>
<accession>A0A0K1ENS2</accession>
<keyword evidence="4" id="KW-0732">Signal</keyword>
<feature type="chain" id="PRO_5005459729" evidence="4">
    <location>
        <begin position="36"/>
        <end position="279"/>
    </location>
</feature>
<organism evidence="5 6">
    <name type="scientific">Chondromyces crocatus</name>
    <dbReference type="NCBI Taxonomy" id="52"/>
    <lineage>
        <taxon>Bacteria</taxon>
        <taxon>Pseudomonadati</taxon>
        <taxon>Myxococcota</taxon>
        <taxon>Polyangia</taxon>
        <taxon>Polyangiales</taxon>
        <taxon>Polyangiaceae</taxon>
        <taxon>Chondromyces</taxon>
    </lineage>
</organism>
<dbReference type="InterPro" id="IPR019734">
    <property type="entry name" value="TPR_rpt"/>
</dbReference>
<dbReference type="STRING" id="52.CMC5_065250"/>
<name>A0A0K1ENS2_CHOCO</name>
<feature type="repeat" description="TPR" evidence="3">
    <location>
        <begin position="160"/>
        <end position="193"/>
    </location>
</feature>
<dbReference type="PANTHER" id="PTHR44943">
    <property type="entry name" value="CELLULOSE SYNTHASE OPERON PROTEIN C"/>
    <property type="match status" value="1"/>
</dbReference>
<gene>
    <name evidence="5" type="ORF">CMC5_065250</name>
</gene>
<dbReference type="Pfam" id="PF13181">
    <property type="entry name" value="TPR_8"/>
    <property type="match status" value="2"/>
</dbReference>
<dbReference type="KEGG" id="ccro:CMC5_065250"/>
<evidence type="ECO:0000256" key="1">
    <source>
        <dbReference type="ARBA" id="ARBA00022737"/>
    </source>
</evidence>
<dbReference type="PROSITE" id="PS50005">
    <property type="entry name" value="TPR"/>
    <property type="match status" value="1"/>
</dbReference>
<keyword evidence="2 3" id="KW-0802">TPR repeat</keyword>
<dbReference type="Gene3D" id="1.25.40.10">
    <property type="entry name" value="Tetratricopeptide repeat domain"/>
    <property type="match status" value="2"/>
</dbReference>
<keyword evidence="6" id="KW-1185">Reference proteome</keyword>
<keyword evidence="1" id="KW-0677">Repeat</keyword>
<feature type="signal peptide" evidence="4">
    <location>
        <begin position="1"/>
        <end position="35"/>
    </location>
</feature>
<evidence type="ECO:0000256" key="3">
    <source>
        <dbReference type="PROSITE-ProRule" id="PRU00339"/>
    </source>
</evidence>
<dbReference type="InterPro" id="IPR011990">
    <property type="entry name" value="TPR-like_helical_dom_sf"/>
</dbReference>
<evidence type="ECO:0000256" key="4">
    <source>
        <dbReference type="SAM" id="SignalP"/>
    </source>
</evidence>
<dbReference type="AlphaFoldDB" id="A0A0K1ENS2"/>
<dbReference type="EMBL" id="CP012159">
    <property type="protein sequence ID" value="AKT42302.1"/>
    <property type="molecule type" value="Genomic_DNA"/>
</dbReference>
<reference evidence="5 6" key="1">
    <citation type="submission" date="2015-07" db="EMBL/GenBank/DDBJ databases">
        <title>Genome analysis of myxobacterium Chondromyces crocatus Cm c5 reveals a high potential for natural compound synthesis and the genetic basis for the loss of fruiting body formation.</title>
        <authorList>
            <person name="Zaburannyi N."/>
            <person name="Bunk B."/>
            <person name="Maier J."/>
            <person name="Overmann J."/>
            <person name="Mueller R."/>
        </authorList>
    </citation>
    <scope>NUCLEOTIDE SEQUENCE [LARGE SCALE GENOMIC DNA]</scope>
    <source>
        <strain evidence="5 6">Cm c5</strain>
    </source>
</reference>
<dbReference type="SMART" id="SM00028">
    <property type="entry name" value="TPR"/>
    <property type="match status" value="4"/>
</dbReference>
<evidence type="ECO:0000256" key="2">
    <source>
        <dbReference type="ARBA" id="ARBA00022803"/>
    </source>
</evidence>
<dbReference type="PANTHER" id="PTHR44943:SF8">
    <property type="entry name" value="TPR REPEAT-CONTAINING PROTEIN MJ0263"/>
    <property type="match status" value="1"/>
</dbReference>